<evidence type="ECO:0000313" key="2">
    <source>
        <dbReference type="EMBL" id="KAK6992925.1"/>
    </source>
</evidence>
<sequence length="111" mass="11371">MFGITTVLTSLLFSLTMVSAAPTTESLNLRATTNLGPNGIGPIAPACKSQCTPLTPVFANASALDLTVTCRSDVADAFNACISCELGILGFDRTAINSSVSKLKAACASQK</sequence>
<dbReference type="AlphaFoldDB" id="A0AAV9ZVB0"/>
<accession>A0AAV9ZVB0</accession>
<comment type="caution">
    <text evidence="2">The sequence shown here is derived from an EMBL/GenBank/DDBJ whole genome shotgun (WGS) entry which is preliminary data.</text>
</comment>
<proteinExistence type="predicted"/>
<keyword evidence="3" id="KW-1185">Reference proteome</keyword>
<keyword evidence="1" id="KW-0732">Signal</keyword>
<organism evidence="2 3">
    <name type="scientific">Favolaschia claudopus</name>
    <dbReference type="NCBI Taxonomy" id="2862362"/>
    <lineage>
        <taxon>Eukaryota</taxon>
        <taxon>Fungi</taxon>
        <taxon>Dikarya</taxon>
        <taxon>Basidiomycota</taxon>
        <taxon>Agaricomycotina</taxon>
        <taxon>Agaricomycetes</taxon>
        <taxon>Agaricomycetidae</taxon>
        <taxon>Agaricales</taxon>
        <taxon>Marasmiineae</taxon>
        <taxon>Mycenaceae</taxon>
        <taxon>Favolaschia</taxon>
    </lineage>
</organism>
<gene>
    <name evidence="2" type="ORF">R3P38DRAFT_3078375</name>
</gene>
<feature type="signal peptide" evidence="1">
    <location>
        <begin position="1"/>
        <end position="20"/>
    </location>
</feature>
<protein>
    <submittedName>
        <fullName evidence="2">Uncharacterized protein</fullName>
    </submittedName>
</protein>
<name>A0AAV9ZVB0_9AGAR</name>
<evidence type="ECO:0000256" key="1">
    <source>
        <dbReference type="SAM" id="SignalP"/>
    </source>
</evidence>
<feature type="chain" id="PRO_5043877859" evidence="1">
    <location>
        <begin position="21"/>
        <end position="111"/>
    </location>
</feature>
<evidence type="ECO:0000313" key="3">
    <source>
        <dbReference type="Proteomes" id="UP001362999"/>
    </source>
</evidence>
<reference evidence="2 3" key="1">
    <citation type="journal article" date="2024" name="J Genomics">
        <title>Draft genome sequencing and assembly of Favolaschia claudopus CIRM-BRFM 2984 isolated from oak limbs.</title>
        <authorList>
            <person name="Navarro D."/>
            <person name="Drula E."/>
            <person name="Chaduli D."/>
            <person name="Cazenave R."/>
            <person name="Ahrendt S."/>
            <person name="Wang J."/>
            <person name="Lipzen A."/>
            <person name="Daum C."/>
            <person name="Barry K."/>
            <person name="Grigoriev I.V."/>
            <person name="Favel A."/>
            <person name="Rosso M.N."/>
            <person name="Martin F."/>
        </authorList>
    </citation>
    <scope>NUCLEOTIDE SEQUENCE [LARGE SCALE GENOMIC DNA]</scope>
    <source>
        <strain evidence="2 3">CIRM-BRFM 2984</strain>
    </source>
</reference>
<dbReference type="EMBL" id="JAWWNJ010000105">
    <property type="protein sequence ID" value="KAK6992925.1"/>
    <property type="molecule type" value="Genomic_DNA"/>
</dbReference>
<dbReference type="Proteomes" id="UP001362999">
    <property type="component" value="Unassembled WGS sequence"/>
</dbReference>